<sequence length="65" mass="7110">MKSRVIKGFLVTSFLTGGALPICTFATPIALAEIQQENVGFSLSLGQLGNQSKYIQFYVDEALKR</sequence>
<dbReference type="Proteomes" id="UP000321735">
    <property type="component" value="Chromosome"/>
</dbReference>
<gene>
    <name evidence="1" type="ORF">D0437_33770</name>
</gene>
<name>A0A9X7M357_BACCE</name>
<protein>
    <submittedName>
        <fullName evidence="1">Hemolysin BL lytic component L2</fullName>
    </submittedName>
</protein>
<dbReference type="EMBL" id="CP031778">
    <property type="protein sequence ID" value="QDZ77567.1"/>
    <property type="molecule type" value="Genomic_DNA"/>
</dbReference>
<accession>A0A9X7M357</accession>
<proteinExistence type="predicted"/>
<reference evidence="1 2" key="1">
    <citation type="journal article" date="2019" name="Ecotoxicol. Environ. Saf.">
        <title>Microbial characterization of heavy metal resistant bacterial strains isolated from an electroplating wastewater treatment plant.</title>
        <authorList>
            <person name="Cai X."/>
            <person name="Zheng X."/>
            <person name="Zhang D."/>
            <person name="Iqbal W."/>
            <person name="Liu C."/>
            <person name="Yang B."/>
            <person name="Zhao X."/>
            <person name="Lu X."/>
            <person name="Mao Y."/>
        </authorList>
    </citation>
    <scope>NUCLEOTIDE SEQUENCE [LARGE SCALE GENOMIC DNA]</scope>
    <source>
        <strain evidence="1 2">Co1-1</strain>
    </source>
</reference>
<evidence type="ECO:0000313" key="1">
    <source>
        <dbReference type="EMBL" id="QDZ77567.1"/>
    </source>
</evidence>
<evidence type="ECO:0000313" key="2">
    <source>
        <dbReference type="Proteomes" id="UP000321735"/>
    </source>
</evidence>
<organism evidence="1 2">
    <name type="scientific">Bacillus cereus</name>
    <dbReference type="NCBI Taxonomy" id="1396"/>
    <lineage>
        <taxon>Bacteria</taxon>
        <taxon>Bacillati</taxon>
        <taxon>Bacillota</taxon>
        <taxon>Bacilli</taxon>
        <taxon>Bacillales</taxon>
        <taxon>Bacillaceae</taxon>
        <taxon>Bacillus</taxon>
        <taxon>Bacillus cereus group</taxon>
    </lineage>
</organism>
<feature type="non-terminal residue" evidence="1">
    <location>
        <position position="65"/>
    </location>
</feature>
<dbReference type="AlphaFoldDB" id="A0A9X7M357"/>